<dbReference type="EMBL" id="CM037025">
    <property type="protein sequence ID" value="KAH7661731.1"/>
    <property type="molecule type" value="Genomic_DNA"/>
</dbReference>
<evidence type="ECO:0000313" key="1">
    <source>
        <dbReference type="EMBL" id="KAH7661731.1"/>
    </source>
</evidence>
<protein>
    <submittedName>
        <fullName evidence="1">Tropomyosin domain-containing protein</fullName>
    </submittedName>
</protein>
<organism evidence="1 2">
    <name type="scientific">Dioscorea alata</name>
    <name type="common">Purple yam</name>
    <dbReference type="NCBI Taxonomy" id="55571"/>
    <lineage>
        <taxon>Eukaryota</taxon>
        <taxon>Viridiplantae</taxon>
        <taxon>Streptophyta</taxon>
        <taxon>Embryophyta</taxon>
        <taxon>Tracheophyta</taxon>
        <taxon>Spermatophyta</taxon>
        <taxon>Magnoliopsida</taxon>
        <taxon>Liliopsida</taxon>
        <taxon>Dioscoreales</taxon>
        <taxon>Dioscoreaceae</taxon>
        <taxon>Dioscorea</taxon>
    </lineage>
</organism>
<comment type="caution">
    <text evidence="1">The sequence shown here is derived from an EMBL/GenBank/DDBJ whole genome shotgun (WGS) entry which is preliminary data.</text>
</comment>
<reference evidence="2" key="1">
    <citation type="journal article" date="2022" name="Nat. Commun.">
        <title>Chromosome evolution and the genetic basis of agronomically important traits in greater yam.</title>
        <authorList>
            <person name="Bredeson J.V."/>
            <person name="Lyons J.B."/>
            <person name="Oniyinde I.O."/>
            <person name="Okereke N.R."/>
            <person name="Kolade O."/>
            <person name="Nnabue I."/>
            <person name="Nwadili C.O."/>
            <person name="Hribova E."/>
            <person name="Parker M."/>
            <person name="Nwogha J."/>
            <person name="Shu S."/>
            <person name="Carlson J."/>
            <person name="Kariba R."/>
            <person name="Muthemba S."/>
            <person name="Knop K."/>
            <person name="Barton G.J."/>
            <person name="Sherwood A.V."/>
            <person name="Lopez-Montes A."/>
            <person name="Asiedu R."/>
            <person name="Jamnadass R."/>
            <person name="Muchugi A."/>
            <person name="Goodstein D."/>
            <person name="Egesi C.N."/>
            <person name="Featherston J."/>
            <person name="Asfaw A."/>
            <person name="Simpson G.G."/>
            <person name="Dolezel J."/>
            <person name="Hendre P.S."/>
            <person name="Van Deynze A."/>
            <person name="Kumar P.L."/>
            <person name="Obidiegwu J.E."/>
            <person name="Bhattacharjee R."/>
            <person name="Rokhsar D.S."/>
        </authorList>
    </citation>
    <scope>NUCLEOTIDE SEQUENCE [LARGE SCALE GENOMIC DNA]</scope>
    <source>
        <strain evidence="2">cv. TDa95/00328</strain>
    </source>
</reference>
<evidence type="ECO:0000313" key="2">
    <source>
        <dbReference type="Proteomes" id="UP000827976"/>
    </source>
</evidence>
<sequence length="146" mass="16257">MAGGTKDRLDRLEERTERIEQALGRFDDVLGSFEKEAAPSRSVCVRLEDQHMQNVETRGLVEVLITKVQELTEELSALKEAGVPSGTTGQGTMVKFPEPSSFSGVRDAKELENFLWDMDQYLIAAKIPKREQVPLVGMYLSGDAKL</sequence>
<name>A0ACB7UML7_DIOAL</name>
<keyword evidence="2" id="KW-1185">Reference proteome</keyword>
<gene>
    <name evidence="1" type="ORF">IHE45_15G083000</name>
</gene>
<accession>A0ACB7UML7</accession>
<proteinExistence type="predicted"/>
<dbReference type="Proteomes" id="UP000827976">
    <property type="component" value="Chromosome 15"/>
</dbReference>